<evidence type="ECO:0000313" key="3">
    <source>
        <dbReference type="Proteomes" id="UP000002668"/>
    </source>
</evidence>
<organism evidence="3">
    <name type="scientific">Leptosphaeria maculans (strain JN3 / isolate v23.1.3 / race Av1-4-5-6-7-8)</name>
    <name type="common">Blackleg fungus</name>
    <name type="synonym">Phoma lingam</name>
    <dbReference type="NCBI Taxonomy" id="985895"/>
    <lineage>
        <taxon>Eukaryota</taxon>
        <taxon>Fungi</taxon>
        <taxon>Dikarya</taxon>
        <taxon>Ascomycota</taxon>
        <taxon>Pezizomycotina</taxon>
        <taxon>Dothideomycetes</taxon>
        <taxon>Pleosporomycetidae</taxon>
        <taxon>Pleosporales</taxon>
        <taxon>Pleosporineae</taxon>
        <taxon>Leptosphaeriaceae</taxon>
        <taxon>Plenodomus</taxon>
        <taxon>Plenodomus lingam/Leptosphaeria maculans species complex</taxon>
    </lineage>
</organism>
<sequence length="33" mass="3363">MPVCLSACLPFLAVWGASGQGEGMPVGVIEKKS</sequence>
<dbReference type="Proteomes" id="UP000002668">
    <property type="component" value="Genome"/>
</dbReference>
<dbReference type="EMBL" id="FP929133">
    <property type="protein sequence ID" value="CBX98428.1"/>
    <property type="molecule type" value="Genomic_DNA"/>
</dbReference>
<gene>
    <name evidence="2" type="ORF">LEMA_uP098370.1</name>
</gene>
<keyword evidence="1" id="KW-0732">Signal</keyword>
<dbReference type="VEuPathDB" id="FungiDB:LEMA_uP098370.1"/>
<protein>
    <submittedName>
        <fullName evidence="2">Predicted protein</fullName>
    </submittedName>
</protein>
<accession>E5A483</accession>
<evidence type="ECO:0000313" key="2">
    <source>
        <dbReference type="EMBL" id="CBX98428.1"/>
    </source>
</evidence>
<proteinExistence type="predicted"/>
<dbReference type="AlphaFoldDB" id="E5A483"/>
<reference evidence="3" key="1">
    <citation type="journal article" date="2011" name="Nat. Commun.">
        <title>Effector diversification within compartments of the Leptosphaeria maculans genome affected by Repeat-Induced Point mutations.</title>
        <authorList>
            <person name="Rouxel T."/>
            <person name="Grandaubert J."/>
            <person name="Hane J.K."/>
            <person name="Hoede C."/>
            <person name="van de Wouw A.P."/>
            <person name="Couloux A."/>
            <person name="Dominguez V."/>
            <person name="Anthouard V."/>
            <person name="Bally P."/>
            <person name="Bourras S."/>
            <person name="Cozijnsen A.J."/>
            <person name="Ciuffetti L.M."/>
            <person name="Degrave A."/>
            <person name="Dilmaghani A."/>
            <person name="Duret L."/>
            <person name="Fudal I."/>
            <person name="Goodwin S.B."/>
            <person name="Gout L."/>
            <person name="Glaser N."/>
            <person name="Linglin J."/>
            <person name="Kema G.H.J."/>
            <person name="Lapalu N."/>
            <person name="Lawrence C.B."/>
            <person name="May K."/>
            <person name="Meyer M."/>
            <person name="Ollivier B."/>
            <person name="Poulain J."/>
            <person name="Schoch C.L."/>
            <person name="Simon A."/>
            <person name="Spatafora J.W."/>
            <person name="Stachowiak A."/>
            <person name="Turgeon B.G."/>
            <person name="Tyler B.M."/>
            <person name="Vincent D."/>
            <person name="Weissenbach J."/>
            <person name="Amselem J."/>
            <person name="Quesneville H."/>
            <person name="Oliver R.P."/>
            <person name="Wincker P."/>
            <person name="Balesdent M.-H."/>
            <person name="Howlett B.J."/>
        </authorList>
    </citation>
    <scope>NUCLEOTIDE SEQUENCE [LARGE SCALE GENOMIC DNA]</scope>
    <source>
        <strain evidence="3">JN3 / isolate v23.1.3 / race Av1-4-5-6-7-8</strain>
    </source>
</reference>
<dbReference type="HOGENOM" id="CLU_3384930_0_0_1"/>
<dbReference type="InParanoid" id="E5A483"/>
<name>E5A483_LEPMJ</name>
<keyword evidence="3" id="KW-1185">Reference proteome</keyword>
<evidence type="ECO:0000256" key="1">
    <source>
        <dbReference type="SAM" id="SignalP"/>
    </source>
</evidence>
<feature type="chain" id="PRO_5003193355" evidence="1">
    <location>
        <begin position="20"/>
        <end position="33"/>
    </location>
</feature>
<feature type="signal peptide" evidence="1">
    <location>
        <begin position="1"/>
        <end position="19"/>
    </location>
</feature>